<comment type="caution">
    <text evidence="5">The sequence shown here is derived from an EMBL/GenBank/DDBJ whole genome shotgun (WGS) entry which is preliminary data.</text>
</comment>
<evidence type="ECO:0000256" key="3">
    <source>
        <dbReference type="SAM" id="MobiDB-lite"/>
    </source>
</evidence>
<evidence type="ECO:0008006" key="7">
    <source>
        <dbReference type="Google" id="ProtNLM"/>
    </source>
</evidence>
<comment type="pathway">
    <text evidence="1">Carotenoid biosynthesis.</text>
</comment>
<dbReference type="Proteomes" id="UP001491310">
    <property type="component" value="Unassembled WGS sequence"/>
</dbReference>
<dbReference type="PANTHER" id="PTHR39757:SF3">
    <property type="entry name" value="LYCOPENE EPSILON CYCLASE, CHLOROPLASTIC"/>
    <property type="match status" value="1"/>
</dbReference>
<keyword evidence="6" id="KW-1185">Reference proteome</keyword>
<name>A0ABR2YIH8_9CHLO</name>
<accession>A0ABR2YIH8</accession>
<evidence type="ECO:0000313" key="5">
    <source>
        <dbReference type="EMBL" id="KAK9905844.1"/>
    </source>
</evidence>
<gene>
    <name evidence="5" type="ORF">WJX75_007496</name>
</gene>
<keyword evidence="4" id="KW-0812">Transmembrane</keyword>
<sequence length="586" mass="63491">MEPMSATSTSAIGAAPPRTQTLSNKVQPLIPWRLRSHAAAEHSARQAACPRRITTRLQVVADRVTAEASVQATNHANQMVRDGHYESSLVAEQASKTDPEQPSLASVLDPFNPATTVVDVCVVGCGPAGLALAAELGANGVSVALIGPDVPFVNNYGVWKDEFKELGLEGTLDMEWEDAMCYFGEGQEVRVGRGYGRVCRRRLRELLLQRCAQHGVCFRAGEVTRIGEADSAAESVTLTLADRTTVRTRLVTLAAGAAAGKFLEYERNAPTVAAQTAYGIEVEVEGYEGAYDPSSMLFMDFRRHHSGIWGAAAPRLVPGEHPVAGEGLWGTQREVPSFLYAMPVAAGRVFLEETCLVAKPALPFATLKRRLHRRLEAMGIKVTRVIEEEWSYIPVGGPLPLGSQTATAFGAAANLVHPATGYSIARSLREASPLARDMAAVLRRQLPVRATAAAVWSSLWPAEKRRQAAFHVFGMELLAKLDLAATNAFFRTFFRLPDFYWRGFLSSSLTSAQLIAFALLTFVLAPAQIQLALMRHLITNPAGAYLTRHYLGIIKSEEAIDDSSSVAEAEPQNSTVAAELPTKVQI</sequence>
<dbReference type="Pfam" id="PF05834">
    <property type="entry name" value="Lycopene_cycl"/>
    <property type="match status" value="1"/>
</dbReference>
<evidence type="ECO:0000313" key="6">
    <source>
        <dbReference type="Proteomes" id="UP001491310"/>
    </source>
</evidence>
<feature type="region of interest" description="Disordered" evidence="3">
    <location>
        <begin position="1"/>
        <end position="25"/>
    </location>
</feature>
<comment type="similarity">
    <text evidence="2">Belongs to the lycopene cyclase family.</text>
</comment>
<reference evidence="5 6" key="1">
    <citation type="journal article" date="2024" name="Nat. Commun.">
        <title>Phylogenomics reveals the evolutionary origins of lichenization in chlorophyte algae.</title>
        <authorList>
            <person name="Puginier C."/>
            <person name="Libourel C."/>
            <person name="Otte J."/>
            <person name="Skaloud P."/>
            <person name="Haon M."/>
            <person name="Grisel S."/>
            <person name="Petersen M."/>
            <person name="Berrin J.G."/>
            <person name="Delaux P.M."/>
            <person name="Dal Grande F."/>
            <person name="Keller J."/>
        </authorList>
    </citation>
    <scope>NUCLEOTIDE SEQUENCE [LARGE SCALE GENOMIC DNA]</scope>
    <source>
        <strain evidence="5 6">SAG 216-7</strain>
    </source>
</reference>
<evidence type="ECO:0000256" key="2">
    <source>
        <dbReference type="ARBA" id="ARBA00006599"/>
    </source>
</evidence>
<dbReference type="PRINTS" id="PR00420">
    <property type="entry name" value="RNGMNOXGNASE"/>
</dbReference>
<dbReference type="NCBIfam" id="TIGR01790">
    <property type="entry name" value="carotene-cycl"/>
    <property type="match status" value="1"/>
</dbReference>
<keyword evidence="4" id="KW-1133">Transmembrane helix</keyword>
<dbReference type="Gene3D" id="3.50.50.60">
    <property type="entry name" value="FAD/NAD(P)-binding domain"/>
    <property type="match status" value="1"/>
</dbReference>
<protein>
    <recommendedName>
        <fullName evidence="7">Lycopene epsilon cyclase</fullName>
    </recommendedName>
</protein>
<dbReference type="InterPro" id="IPR010108">
    <property type="entry name" value="Lycopene_cyclase_b/e"/>
</dbReference>
<feature type="compositionally biased region" description="Polar residues" evidence="3">
    <location>
        <begin position="1"/>
        <end position="11"/>
    </location>
</feature>
<evidence type="ECO:0000256" key="1">
    <source>
        <dbReference type="ARBA" id="ARBA00004829"/>
    </source>
</evidence>
<keyword evidence="4" id="KW-0472">Membrane</keyword>
<proteinExistence type="inferred from homology"/>
<dbReference type="InterPro" id="IPR036188">
    <property type="entry name" value="FAD/NAD-bd_sf"/>
</dbReference>
<dbReference type="SUPFAM" id="SSF51905">
    <property type="entry name" value="FAD/NAD(P)-binding domain"/>
    <property type="match status" value="1"/>
</dbReference>
<organism evidence="5 6">
    <name type="scientific">Coccomyxa subellipsoidea</name>
    <dbReference type="NCBI Taxonomy" id="248742"/>
    <lineage>
        <taxon>Eukaryota</taxon>
        <taxon>Viridiplantae</taxon>
        <taxon>Chlorophyta</taxon>
        <taxon>core chlorophytes</taxon>
        <taxon>Trebouxiophyceae</taxon>
        <taxon>Trebouxiophyceae incertae sedis</taxon>
        <taxon>Coccomyxaceae</taxon>
        <taxon>Coccomyxa</taxon>
    </lineage>
</organism>
<evidence type="ECO:0000256" key="4">
    <source>
        <dbReference type="SAM" id="Phobius"/>
    </source>
</evidence>
<dbReference type="EMBL" id="JALJOT010000011">
    <property type="protein sequence ID" value="KAK9905844.1"/>
    <property type="molecule type" value="Genomic_DNA"/>
</dbReference>
<feature type="transmembrane region" description="Helical" evidence="4">
    <location>
        <begin position="499"/>
        <end position="525"/>
    </location>
</feature>
<dbReference type="PANTHER" id="PTHR39757">
    <property type="match status" value="1"/>
</dbReference>